<keyword evidence="2" id="KW-0472">Membrane</keyword>
<evidence type="ECO:0000313" key="3">
    <source>
        <dbReference type="EMBL" id="CAL1712312.1"/>
    </source>
</evidence>
<protein>
    <submittedName>
        <fullName evidence="3">Uncharacterized protein</fullName>
    </submittedName>
</protein>
<feature type="region of interest" description="Disordered" evidence="1">
    <location>
        <begin position="311"/>
        <end position="348"/>
    </location>
</feature>
<evidence type="ECO:0000313" key="4">
    <source>
        <dbReference type="Proteomes" id="UP001497453"/>
    </source>
</evidence>
<feature type="transmembrane region" description="Helical" evidence="2">
    <location>
        <begin position="257"/>
        <end position="280"/>
    </location>
</feature>
<feature type="transmembrane region" description="Helical" evidence="2">
    <location>
        <begin position="63"/>
        <end position="81"/>
    </location>
</feature>
<dbReference type="Proteomes" id="UP001497453">
    <property type="component" value="Chromosome 7"/>
</dbReference>
<keyword evidence="2" id="KW-1133">Transmembrane helix</keyword>
<accession>A0ABP1DYN0</accession>
<dbReference type="EMBL" id="OZ037950">
    <property type="protein sequence ID" value="CAL1712312.1"/>
    <property type="molecule type" value="Genomic_DNA"/>
</dbReference>
<reference evidence="4" key="1">
    <citation type="submission" date="2024-04" db="EMBL/GenBank/DDBJ databases">
        <authorList>
            <person name="Shaw F."/>
            <person name="Minotto A."/>
        </authorList>
    </citation>
    <scope>NUCLEOTIDE SEQUENCE [LARGE SCALE GENOMIC DNA]</scope>
</reference>
<feature type="transmembrane region" description="Helical" evidence="2">
    <location>
        <begin position="145"/>
        <end position="166"/>
    </location>
</feature>
<feature type="transmembrane region" description="Helical" evidence="2">
    <location>
        <begin position="227"/>
        <end position="251"/>
    </location>
</feature>
<evidence type="ECO:0000256" key="2">
    <source>
        <dbReference type="SAM" id="Phobius"/>
    </source>
</evidence>
<keyword evidence="2" id="KW-0812">Transmembrane</keyword>
<name>A0ABP1DYN0_9APHY</name>
<gene>
    <name evidence="3" type="ORF">GFSPODELE1_LOCUS8768</name>
</gene>
<feature type="transmembrane region" description="Helical" evidence="2">
    <location>
        <begin position="33"/>
        <end position="51"/>
    </location>
</feature>
<evidence type="ECO:0000256" key="1">
    <source>
        <dbReference type="SAM" id="MobiDB-lite"/>
    </source>
</evidence>
<organism evidence="3 4">
    <name type="scientific">Somion occarium</name>
    <dbReference type="NCBI Taxonomy" id="3059160"/>
    <lineage>
        <taxon>Eukaryota</taxon>
        <taxon>Fungi</taxon>
        <taxon>Dikarya</taxon>
        <taxon>Basidiomycota</taxon>
        <taxon>Agaricomycotina</taxon>
        <taxon>Agaricomycetes</taxon>
        <taxon>Polyporales</taxon>
        <taxon>Cerrenaceae</taxon>
        <taxon>Somion</taxon>
    </lineage>
</organism>
<feature type="compositionally biased region" description="Basic residues" evidence="1">
    <location>
        <begin position="337"/>
        <end position="348"/>
    </location>
</feature>
<sequence length="348" mass="38757">MSRGLAYIISIWLEVRTISCRCLESVIERLSQAIVYGIFICLFCLSLYVNLSLKKSHTIHSKIMFVAGVVMFIMASLHFAINAYRMVKGYVVHTQDPGGAVAYLDNLKTWHHVLKDTLFGVQEVLGDLAAIYRCWVIWDRNVRVIIIPLLFFAITAGTGSTIVGMYPYTSPGTAIFDARFQPWILAFYASEMVQSTLVTSLMAFRIWHTDRAAAPFRVPSGPGLLPIARILIESAALLVVPEVILLALYAAESNGQFIVLETICSIVGITFTAITIRVTLQLSGTLDHLAPPHGQASIVVPQMFEHNLAPSPSDSSLPQYHISEKKTESCTTDLRFPRIRRPPRSKSW</sequence>
<proteinExistence type="predicted"/>
<keyword evidence="4" id="KW-1185">Reference proteome</keyword>